<evidence type="ECO:0000313" key="2">
    <source>
        <dbReference type="EMBL" id="QDU67690.1"/>
    </source>
</evidence>
<evidence type="ECO:0000256" key="1">
    <source>
        <dbReference type="SAM" id="Coils"/>
    </source>
</evidence>
<gene>
    <name evidence="2" type="ORF">Pla133_27780</name>
</gene>
<dbReference type="EMBL" id="CP036287">
    <property type="protein sequence ID" value="QDU67690.1"/>
    <property type="molecule type" value="Genomic_DNA"/>
</dbReference>
<dbReference type="RefSeq" id="WP_145066056.1">
    <property type="nucleotide sequence ID" value="NZ_CP036287.1"/>
</dbReference>
<dbReference type="KEGG" id="pbap:Pla133_27780"/>
<feature type="coiled-coil region" evidence="1">
    <location>
        <begin position="88"/>
        <end position="135"/>
    </location>
</feature>
<keyword evidence="1" id="KW-0175">Coiled coil</keyword>
<keyword evidence="3" id="KW-1185">Reference proteome</keyword>
<evidence type="ECO:0000313" key="3">
    <source>
        <dbReference type="Proteomes" id="UP000316921"/>
    </source>
</evidence>
<accession>A0A518BL33</accession>
<sequence length="177" mass="19562">MATNQEPIKRYDPSLHHIGAGEYVPVMEPCADGGWVEYEEHAPRVAELEADFARMEDAWRKRLERHKGGCSRDTNGDGDCPLHRGGCAAALEAERDELEAERDELLVEVHGSCDVRGLRGERDELAEKLAEWERAAREAWAADEDSPITPKMLEGLVRAGEVEALAKIAPETESGAT</sequence>
<dbReference type="AlphaFoldDB" id="A0A518BL33"/>
<protein>
    <submittedName>
        <fullName evidence="2">Uncharacterized protein</fullName>
    </submittedName>
</protein>
<proteinExistence type="predicted"/>
<organism evidence="2 3">
    <name type="scientific">Engelhardtia mirabilis</name>
    <dbReference type="NCBI Taxonomy" id="2528011"/>
    <lineage>
        <taxon>Bacteria</taxon>
        <taxon>Pseudomonadati</taxon>
        <taxon>Planctomycetota</taxon>
        <taxon>Planctomycetia</taxon>
        <taxon>Planctomycetia incertae sedis</taxon>
        <taxon>Engelhardtia</taxon>
    </lineage>
</organism>
<dbReference type="Proteomes" id="UP000316921">
    <property type="component" value="Chromosome"/>
</dbReference>
<name>A0A518BL33_9BACT</name>
<reference evidence="2 3" key="1">
    <citation type="submission" date="2019-02" db="EMBL/GenBank/DDBJ databases">
        <title>Deep-cultivation of Planctomycetes and their phenomic and genomic characterization uncovers novel biology.</title>
        <authorList>
            <person name="Wiegand S."/>
            <person name="Jogler M."/>
            <person name="Boedeker C."/>
            <person name="Pinto D."/>
            <person name="Vollmers J."/>
            <person name="Rivas-Marin E."/>
            <person name="Kohn T."/>
            <person name="Peeters S.H."/>
            <person name="Heuer A."/>
            <person name="Rast P."/>
            <person name="Oberbeckmann S."/>
            <person name="Bunk B."/>
            <person name="Jeske O."/>
            <person name="Meyerdierks A."/>
            <person name="Storesund J.E."/>
            <person name="Kallscheuer N."/>
            <person name="Luecker S."/>
            <person name="Lage O.M."/>
            <person name="Pohl T."/>
            <person name="Merkel B.J."/>
            <person name="Hornburger P."/>
            <person name="Mueller R.-W."/>
            <person name="Bruemmer F."/>
            <person name="Labrenz M."/>
            <person name="Spormann A.M."/>
            <person name="Op den Camp H."/>
            <person name="Overmann J."/>
            <person name="Amann R."/>
            <person name="Jetten M.S.M."/>
            <person name="Mascher T."/>
            <person name="Medema M.H."/>
            <person name="Devos D.P."/>
            <person name="Kaster A.-K."/>
            <person name="Ovreas L."/>
            <person name="Rohde M."/>
            <person name="Galperin M.Y."/>
            <person name="Jogler C."/>
        </authorList>
    </citation>
    <scope>NUCLEOTIDE SEQUENCE [LARGE SCALE GENOMIC DNA]</scope>
    <source>
        <strain evidence="2 3">Pla133</strain>
    </source>
</reference>